<dbReference type="AlphaFoldDB" id="A0A9R1T147"/>
<dbReference type="PANTHER" id="PTHR10408:SF8">
    <property type="entry name" value="O-ACYLTRANSFERASE"/>
    <property type="match status" value="1"/>
</dbReference>
<protein>
    <recommendedName>
        <fullName evidence="9">O-acyltransferase</fullName>
    </recommendedName>
</protein>
<accession>A0A9R1T147</accession>
<evidence type="ECO:0000256" key="2">
    <source>
        <dbReference type="ARBA" id="ARBA00009010"/>
    </source>
</evidence>
<evidence type="ECO:0000256" key="1">
    <source>
        <dbReference type="ARBA" id="ARBA00004477"/>
    </source>
</evidence>
<evidence type="ECO:0000256" key="10">
    <source>
        <dbReference type="PIRSR" id="PIRSR000439-1"/>
    </source>
</evidence>
<feature type="transmembrane region" description="Helical" evidence="12">
    <location>
        <begin position="106"/>
        <end position="124"/>
    </location>
</feature>
<evidence type="ECO:0000313" key="14">
    <source>
        <dbReference type="RefSeq" id="XP_011300924.1"/>
    </source>
</evidence>
<dbReference type="GeneID" id="105265223"/>
<feature type="transmembrane region" description="Helical" evidence="12">
    <location>
        <begin position="153"/>
        <end position="173"/>
    </location>
</feature>
<feature type="transmembrane region" description="Helical" evidence="12">
    <location>
        <begin position="287"/>
        <end position="308"/>
    </location>
</feature>
<dbReference type="KEGG" id="fas:105265223"/>
<dbReference type="InterPro" id="IPR004299">
    <property type="entry name" value="MBOAT_fam"/>
</dbReference>
<comment type="subcellular location">
    <subcellularLocation>
        <location evidence="1 9">Endoplasmic reticulum membrane</location>
        <topology evidence="1 9">Multi-pass membrane protein</topology>
    </subcellularLocation>
</comment>
<keyword evidence="8 9" id="KW-0012">Acyltransferase</keyword>
<evidence type="ECO:0000256" key="4">
    <source>
        <dbReference type="ARBA" id="ARBA00022692"/>
    </source>
</evidence>
<dbReference type="GO" id="GO:0008203">
    <property type="term" value="P:cholesterol metabolic process"/>
    <property type="evidence" value="ECO:0007669"/>
    <property type="project" value="TreeGrafter"/>
</dbReference>
<gene>
    <name evidence="14" type="primary">LOC105265223</name>
</gene>
<name>A0A9R1T147_9HYME</name>
<dbReference type="PIRSF" id="PIRSF000439">
    <property type="entry name" value="Oat_ACAT_DAG_ARE"/>
    <property type="match status" value="1"/>
</dbReference>
<keyword evidence="5 9" id="KW-0256">Endoplasmic reticulum</keyword>
<evidence type="ECO:0000256" key="7">
    <source>
        <dbReference type="ARBA" id="ARBA00023136"/>
    </source>
</evidence>
<keyword evidence="4 12" id="KW-0812">Transmembrane</keyword>
<evidence type="ECO:0000256" key="6">
    <source>
        <dbReference type="ARBA" id="ARBA00022989"/>
    </source>
</evidence>
<feature type="region of interest" description="Disordered" evidence="11">
    <location>
        <begin position="1"/>
        <end position="21"/>
    </location>
</feature>
<proteinExistence type="inferred from homology"/>
<dbReference type="PANTHER" id="PTHR10408">
    <property type="entry name" value="STEROL O-ACYLTRANSFERASE"/>
    <property type="match status" value="1"/>
</dbReference>
<keyword evidence="7 9" id="KW-0472">Membrane</keyword>
<keyword evidence="13" id="KW-1185">Reference proteome</keyword>
<sequence length="524" mass="61391">MKDSENENDLSIKQTLKKMPEDVEERMQKLRDALDEISDRLNTAVTEAVEGIEKIAKTPIAEDKSANALRSDKKIMHEHGKLPEKHFQTRNSLLTDLFDEAKHLRAVYNIWAATLFLLFLHTISHDLIETGTVKFGFATIFSGFDDFPQVIKIWLLMALSSFAVYPVHSFWAHKRLDYKPNSMRIWDNLWLLIIIAYQFAFLYFPAKAVSSARFPPPSALIITMEQVRLMMKTHAFVRTTSSRVIYHKPHTEGREINYPGFSQFLYFMFAPTLVYRDNYPRTKIIRWNFVISQFMEVISVMFFIAFLYERFISPTYGNYGREPITVHNFVPKLFSSMLPGMGMYMCGFYCLLHAWFNAWAELLRFGDRLFYRDWWTATSFDAFYRNWNIVVHDWLYTYLYKDFYEIIVPGNKHVATCAVFVISAVFHEYILSVSFRLFHPMLFLLFGGVGYPLVYITRKTSTNFGNLFLWLLLSFGNGLLLTFYSMEYFARLNCRGYGDEFLDAIMPRSFLCNTTTASNSSFVE</sequence>
<evidence type="ECO:0000256" key="5">
    <source>
        <dbReference type="ARBA" id="ARBA00022824"/>
    </source>
</evidence>
<feature type="transmembrane region" description="Helical" evidence="12">
    <location>
        <begin position="341"/>
        <end position="360"/>
    </location>
</feature>
<evidence type="ECO:0000256" key="12">
    <source>
        <dbReference type="SAM" id="Phobius"/>
    </source>
</evidence>
<evidence type="ECO:0000256" key="11">
    <source>
        <dbReference type="SAM" id="MobiDB-lite"/>
    </source>
</evidence>
<keyword evidence="6 12" id="KW-1133">Transmembrane helix</keyword>
<organism evidence="13 14">
    <name type="scientific">Fopius arisanus</name>
    <dbReference type="NCBI Taxonomy" id="64838"/>
    <lineage>
        <taxon>Eukaryota</taxon>
        <taxon>Metazoa</taxon>
        <taxon>Ecdysozoa</taxon>
        <taxon>Arthropoda</taxon>
        <taxon>Hexapoda</taxon>
        <taxon>Insecta</taxon>
        <taxon>Pterygota</taxon>
        <taxon>Neoptera</taxon>
        <taxon>Endopterygota</taxon>
        <taxon>Hymenoptera</taxon>
        <taxon>Apocrita</taxon>
        <taxon>Ichneumonoidea</taxon>
        <taxon>Braconidae</taxon>
        <taxon>Opiinae</taxon>
        <taxon>Fopius</taxon>
    </lineage>
</organism>
<evidence type="ECO:0000256" key="8">
    <source>
        <dbReference type="ARBA" id="ARBA00023315"/>
    </source>
</evidence>
<feature type="active site" evidence="10">
    <location>
        <position position="427"/>
    </location>
</feature>
<dbReference type="InterPro" id="IPR014371">
    <property type="entry name" value="Oat_ACAT_DAG_ARE"/>
</dbReference>
<feature type="transmembrane region" description="Helical" evidence="12">
    <location>
        <begin position="413"/>
        <end position="431"/>
    </location>
</feature>
<feature type="transmembrane region" description="Helical" evidence="12">
    <location>
        <begin position="185"/>
        <end position="206"/>
    </location>
</feature>
<keyword evidence="3 9" id="KW-0808">Transferase</keyword>
<evidence type="ECO:0000256" key="9">
    <source>
        <dbReference type="PIRNR" id="PIRNR000439"/>
    </source>
</evidence>
<dbReference type="RefSeq" id="XP_011300924.1">
    <property type="nucleotide sequence ID" value="XM_011302622.1"/>
</dbReference>
<feature type="transmembrane region" description="Helical" evidence="12">
    <location>
        <begin position="437"/>
        <end position="455"/>
    </location>
</feature>
<reference evidence="14" key="1">
    <citation type="submission" date="2025-08" db="UniProtKB">
        <authorList>
            <consortium name="RefSeq"/>
        </authorList>
    </citation>
    <scope>IDENTIFICATION</scope>
    <source>
        <strain evidence="14">USDA-PBARC FA_bdor</strain>
        <tissue evidence="14">Whole organism</tissue>
    </source>
</reference>
<dbReference type="GO" id="GO:0005789">
    <property type="term" value="C:endoplasmic reticulum membrane"/>
    <property type="evidence" value="ECO:0007669"/>
    <property type="project" value="UniProtKB-SubCell"/>
</dbReference>
<dbReference type="GO" id="GO:0008374">
    <property type="term" value="F:O-acyltransferase activity"/>
    <property type="evidence" value="ECO:0007669"/>
    <property type="project" value="InterPro"/>
</dbReference>
<dbReference type="OrthoDB" id="10039049at2759"/>
<evidence type="ECO:0000256" key="3">
    <source>
        <dbReference type="ARBA" id="ARBA00022679"/>
    </source>
</evidence>
<dbReference type="Pfam" id="PF03062">
    <property type="entry name" value="MBOAT"/>
    <property type="match status" value="1"/>
</dbReference>
<evidence type="ECO:0000313" key="13">
    <source>
        <dbReference type="Proteomes" id="UP000694866"/>
    </source>
</evidence>
<feature type="transmembrane region" description="Helical" evidence="12">
    <location>
        <begin position="467"/>
        <end position="486"/>
    </location>
</feature>
<dbReference type="Proteomes" id="UP000694866">
    <property type="component" value="Unplaced"/>
</dbReference>
<feature type="transmembrane region" description="Helical" evidence="12">
    <location>
        <begin position="256"/>
        <end position="275"/>
    </location>
</feature>
<comment type="similarity">
    <text evidence="2 9">Belongs to the membrane-bound acyltransferase family. Sterol o-acyltransferase subfamily.</text>
</comment>